<protein>
    <recommendedName>
        <fullName evidence="4">Nuclear transport factor 2 family protein</fullName>
    </recommendedName>
</protein>
<comment type="caution">
    <text evidence="2">The sequence shown here is derived from an EMBL/GenBank/DDBJ whole genome shotgun (WGS) entry which is preliminary data.</text>
</comment>
<keyword evidence="1" id="KW-0732">Signal</keyword>
<dbReference type="InterPro" id="IPR032710">
    <property type="entry name" value="NTF2-like_dom_sf"/>
</dbReference>
<keyword evidence="3" id="KW-1185">Reference proteome</keyword>
<dbReference type="EMBL" id="JAVRHV010000003">
    <property type="protein sequence ID" value="MDT0553086.1"/>
    <property type="molecule type" value="Genomic_DNA"/>
</dbReference>
<proteinExistence type="predicted"/>
<organism evidence="2 3">
    <name type="scientific">Urechidicola vernalis</name>
    <dbReference type="NCBI Taxonomy" id="3075600"/>
    <lineage>
        <taxon>Bacteria</taxon>
        <taxon>Pseudomonadati</taxon>
        <taxon>Bacteroidota</taxon>
        <taxon>Flavobacteriia</taxon>
        <taxon>Flavobacteriales</taxon>
        <taxon>Flavobacteriaceae</taxon>
        <taxon>Urechidicola</taxon>
    </lineage>
</organism>
<dbReference type="SUPFAM" id="SSF54427">
    <property type="entry name" value="NTF2-like"/>
    <property type="match status" value="1"/>
</dbReference>
<evidence type="ECO:0000256" key="1">
    <source>
        <dbReference type="SAM" id="SignalP"/>
    </source>
</evidence>
<gene>
    <name evidence="2" type="ORF">RM519_07505</name>
</gene>
<name>A0ABU2Y4G6_9FLAO</name>
<accession>A0ABU2Y4G6</accession>
<reference evidence="2 3" key="1">
    <citation type="submission" date="2023-09" db="EMBL/GenBank/DDBJ databases">
        <authorList>
            <person name="Rey-Velasco X."/>
        </authorList>
    </citation>
    <scope>NUCLEOTIDE SEQUENCE [LARGE SCALE GENOMIC DNA]</scope>
    <source>
        <strain evidence="2 3">P050</strain>
    </source>
</reference>
<feature type="chain" id="PRO_5045920871" description="Nuclear transport factor 2 family protein" evidence="1">
    <location>
        <begin position="21"/>
        <end position="162"/>
    </location>
</feature>
<sequence>MKKYLIIFTFTLFLMSCSNSDNGLEIVEKYIHSVENNDAKTMETLLADKYIGYGPSFGDSITKPLALKNWEASMGDIYESIEYKKSRNALVEVVSGENKGNWVSNWAELHIKYKKDNYEVDIWANTIYKIENNQIVKSYTFYNEADVLRQLDYVYINSKFLE</sequence>
<evidence type="ECO:0000313" key="3">
    <source>
        <dbReference type="Proteomes" id="UP001252186"/>
    </source>
</evidence>
<evidence type="ECO:0000313" key="2">
    <source>
        <dbReference type="EMBL" id="MDT0553086.1"/>
    </source>
</evidence>
<dbReference type="Gene3D" id="3.10.450.50">
    <property type="match status" value="1"/>
</dbReference>
<evidence type="ECO:0008006" key="4">
    <source>
        <dbReference type="Google" id="ProtNLM"/>
    </source>
</evidence>
<feature type="signal peptide" evidence="1">
    <location>
        <begin position="1"/>
        <end position="20"/>
    </location>
</feature>
<dbReference type="Proteomes" id="UP001252186">
    <property type="component" value="Unassembled WGS sequence"/>
</dbReference>
<dbReference type="PROSITE" id="PS51257">
    <property type="entry name" value="PROKAR_LIPOPROTEIN"/>
    <property type="match status" value="1"/>
</dbReference>
<dbReference type="RefSeq" id="WP_311593070.1">
    <property type="nucleotide sequence ID" value="NZ_JAVRHV010000003.1"/>
</dbReference>